<dbReference type="Pfam" id="PF05188">
    <property type="entry name" value="MutS_II"/>
    <property type="match status" value="1"/>
</dbReference>
<evidence type="ECO:0000256" key="2">
    <source>
        <dbReference type="ARBA" id="ARBA00021982"/>
    </source>
</evidence>
<dbReference type="InterPro" id="IPR007861">
    <property type="entry name" value="DNA_mismatch_repair_MutS_clamp"/>
</dbReference>
<dbReference type="Pfam" id="PF05192">
    <property type="entry name" value="MutS_III"/>
    <property type="match status" value="1"/>
</dbReference>
<dbReference type="SUPFAM" id="SSF48334">
    <property type="entry name" value="DNA repair protein MutS, domain III"/>
    <property type="match status" value="1"/>
</dbReference>
<reference evidence="12" key="2">
    <citation type="journal article" date="2021" name="PeerJ">
        <title>Extensive microbial diversity within the chicken gut microbiome revealed by metagenomics and culture.</title>
        <authorList>
            <person name="Gilroy R."/>
            <person name="Ravi A."/>
            <person name="Getino M."/>
            <person name="Pursley I."/>
            <person name="Horton D.L."/>
            <person name="Alikhan N.F."/>
            <person name="Baker D."/>
            <person name="Gharbi K."/>
            <person name="Hall N."/>
            <person name="Watson M."/>
            <person name="Adriaenssens E.M."/>
            <person name="Foster-Nyarko E."/>
            <person name="Jarju S."/>
            <person name="Secka A."/>
            <person name="Antonio M."/>
            <person name="Oren A."/>
            <person name="Chaudhuri R.R."/>
            <person name="La Ragione R."/>
            <person name="Hildebrand F."/>
            <person name="Pallen M.J."/>
        </authorList>
    </citation>
    <scope>NUCLEOTIDE SEQUENCE</scope>
    <source>
        <strain evidence="12">USAMLcec3-3695</strain>
    </source>
</reference>
<dbReference type="InterPro" id="IPR000432">
    <property type="entry name" value="DNA_mismatch_repair_MutS_C"/>
</dbReference>
<dbReference type="CDD" id="cd03284">
    <property type="entry name" value="ABC_MutS1"/>
    <property type="match status" value="1"/>
</dbReference>
<dbReference type="Gene3D" id="1.10.1420.10">
    <property type="match status" value="2"/>
</dbReference>
<dbReference type="GO" id="GO:0005829">
    <property type="term" value="C:cytosol"/>
    <property type="evidence" value="ECO:0007669"/>
    <property type="project" value="TreeGrafter"/>
</dbReference>
<dbReference type="NCBIfam" id="TIGR01070">
    <property type="entry name" value="mutS1"/>
    <property type="match status" value="1"/>
</dbReference>
<comment type="function">
    <text evidence="8 9">This protein is involved in the repair of mismatches in DNA. It is possible that it carries out the mismatch recognition step. This protein has a weak ATPase activity.</text>
</comment>
<keyword evidence="6 9" id="KW-0238">DNA-binding</keyword>
<dbReference type="NCBIfam" id="NF003810">
    <property type="entry name" value="PRK05399.1"/>
    <property type="match status" value="1"/>
</dbReference>
<dbReference type="GO" id="GO:0003684">
    <property type="term" value="F:damaged DNA binding"/>
    <property type="evidence" value="ECO:0007669"/>
    <property type="project" value="UniProtKB-UniRule"/>
</dbReference>
<dbReference type="Gene3D" id="3.30.420.110">
    <property type="entry name" value="MutS, connector domain"/>
    <property type="match status" value="1"/>
</dbReference>
<dbReference type="PROSITE" id="PS00486">
    <property type="entry name" value="DNA_MISMATCH_REPAIR_2"/>
    <property type="match status" value="1"/>
</dbReference>
<evidence type="ECO:0000256" key="1">
    <source>
        <dbReference type="ARBA" id="ARBA00006271"/>
    </source>
</evidence>
<dbReference type="SUPFAM" id="SSF52540">
    <property type="entry name" value="P-loop containing nucleoside triphosphate hydrolases"/>
    <property type="match status" value="1"/>
</dbReference>
<dbReference type="GO" id="GO:0030983">
    <property type="term" value="F:mismatched DNA binding"/>
    <property type="evidence" value="ECO:0007669"/>
    <property type="project" value="InterPro"/>
</dbReference>
<feature type="binding site" evidence="9">
    <location>
        <begin position="610"/>
        <end position="617"/>
    </location>
    <ligand>
        <name>ATP</name>
        <dbReference type="ChEBI" id="CHEBI:30616"/>
    </ligand>
</feature>
<evidence type="ECO:0000256" key="7">
    <source>
        <dbReference type="ARBA" id="ARBA00023204"/>
    </source>
</evidence>
<dbReference type="InterPro" id="IPR017261">
    <property type="entry name" value="DNA_mismatch_repair_MutS/MSH"/>
</dbReference>
<evidence type="ECO:0000313" key="12">
    <source>
        <dbReference type="EMBL" id="HIU56877.1"/>
    </source>
</evidence>
<dbReference type="AlphaFoldDB" id="A0A9D1MBA6"/>
<dbReference type="PANTHER" id="PTHR11361:SF34">
    <property type="entry name" value="DNA MISMATCH REPAIR PROTEIN MSH1, MITOCHONDRIAL"/>
    <property type="match status" value="1"/>
</dbReference>
<evidence type="ECO:0000256" key="5">
    <source>
        <dbReference type="ARBA" id="ARBA00022840"/>
    </source>
</evidence>
<keyword evidence="4 9" id="KW-0227">DNA damage</keyword>
<evidence type="ECO:0000256" key="8">
    <source>
        <dbReference type="ARBA" id="ARBA00024647"/>
    </source>
</evidence>
<evidence type="ECO:0000256" key="10">
    <source>
        <dbReference type="RuleBase" id="RU003756"/>
    </source>
</evidence>
<protein>
    <recommendedName>
        <fullName evidence="2 9">DNA mismatch repair protein MutS</fullName>
    </recommendedName>
</protein>
<feature type="domain" description="DNA mismatch repair proteins mutS family" evidence="11">
    <location>
        <begin position="684"/>
        <end position="700"/>
    </location>
</feature>
<dbReference type="SUPFAM" id="SSF55271">
    <property type="entry name" value="DNA repair protein MutS, domain I"/>
    <property type="match status" value="1"/>
</dbReference>
<dbReference type="InterPro" id="IPR007695">
    <property type="entry name" value="DNA_mismatch_repair_MutS-lik_N"/>
</dbReference>
<dbReference type="EMBL" id="DVNB01000036">
    <property type="protein sequence ID" value="HIU56877.1"/>
    <property type="molecule type" value="Genomic_DNA"/>
</dbReference>
<dbReference type="InterPro" id="IPR005748">
    <property type="entry name" value="DNA_mismatch_repair_MutS"/>
</dbReference>
<dbReference type="Proteomes" id="UP000824109">
    <property type="component" value="Unassembled WGS sequence"/>
</dbReference>
<dbReference type="FunFam" id="3.40.50.300:FF:000870">
    <property type="entry name" value="MutS protein homolog 4"/>
    <property type="match status" value="1"/>
</dbReference>
<reference evidence="12" key="1">
    <citation type="submission" date="2020-10" db="EMBL/GenBank/DDBJ databases">
        <authorList>
            <person name="Gilroy R."/>
        </authorList>
    </citation>
    <scope>NUCLEOTIDE SEQUENCE</scope>
    <source>
        <strain evidence="12">USAMLcec3-3695</strain>
    </source>
</reference>
<comment type="similarity">
    <text evidence="1 9 10">Belongs to the DNA mismatch repair MutS family.</text>
</comment>
<dbReference type="GO" id="GO:0140664">
    <property type="term" value="F:ATP-dependent DNA damage sensor activity"/>
    <property type="evidence" value="ECO:0007669"/>
    <property type="project" value="InterPro"/>
</dbReference>
<evidence type="ECO:0000256" key="4">
    <source>
        <dbReference type="ARBA" id="ARBA00022763"/>
    </source>
</evidence>
<name>A0A9D1MBA6_9FIRM</name>
<evidence type="ECO:0000256" key="9">
    <source>
        <dbReference type="HAMAP-Rule" id="MF_00096"/>
    </source>
</evidence>
<dbReference type="Pfam" id="PF00488">
    <property type="entry name" value="MutS_V"/>
    <property type="match status" value="1"/>
</dbReference>
<organism evidence="12 13">
    <name type="scientific">Candidatus Ornithomonoglobus merdipullorum</name>
    <dbReference type="NCBI Taxonomy" id="2840895"/>
    <lineage>
        <taxon>Bacteria</taxon>
        <taxon>Bacillati</taxon>
        <taxon>Bacillota</taxon>
        <taxon>Clostridia</taxon>
        <taxon>Candidatus Ornithomonoglobus</taxon>
    </lineage>
</organism>
<comment type="caution">
    <text evidence="12">The sequence shown here is derived from an EMBL/GenBank/DDBJ whole genome shotgun (WGS) entry which is preliminary data.</text>
</comment>
<dbReference type="InterPro" id="IPR007860">
    <property type="entry name" value="DNA_mmatch_repair_MutS_con_dom"/>
</dbReference>
<dbReference type="HAMAP" id="MF_00096">
    <property type="entry name" value="MutS"/>
    <property type="match status" value="1"/>
</dbReference>
<evidence type="ECO:0000256" key="6">
    <source>
        <dbReference type="ARBA" id="ARBA00023125"/>
    </source>
</evidence>
<keyword evidence="3 9" id="KW-0547">Nucleotide-binding</keyword>
<dbReference type="SUPFAM" id="SSF53150">
    <property type="entry name" value="DNA repair protein MutS, domain II"/>
    <property type="match status" value="1"/>
</dbReference>
<gene>
    <name evidence="9 12" type="primary">mutS</name>
    <name evidence="12" type="ORF">IAA61_03565</name>
</gene>
<dbReference type="FunFam" id="1.10.1420.10:FF:000001">
    <property type="entry name" value="DNA mismatch repair protein MutS"/>
    <property type="match status" value="1"/>
</dbReference>
<proteinExistence type="inferred from homology"/>
<evidence type="ECO:0000256" key="3">
    <source>
        <dbReference type="ARBA" id="ARBA00022741"/>
    </source>
</evidence>
<evidence type="ECO:0000259" key="11">
    <source>
        <dbReference type="PROSITE" id="PS00486"/>
    </source>
</evidence>
<dbReference type="InterPro" id="IPR045076">
    <property type="entry name" value="MutS"/>
</dbReference>
<dbReference type="InterPro" id="IPR036187">
    <property type="entry name" value="DNA_mismatch_repair_MutS_sf"/>
</dbReference>
<dbReference type="Pfam" id="PF01624">
    <property type="entry name" value="MutS_I"/>
    <property type="match status" value="1"/>
</dbReference>
<dbReference type="PIRSF" id="PIRSF037677">
    <property type="entry name" value="DNA_mis_repair_Msh6"/>
    <property type="match status" value="1"/>
</dbReference>
<dbReference type="InterPro" id="IPR016151">
    <property type="entry name" value="DNA_mismatch_repair_MutS_N"/>
</dbReference>
<dbReference type="InterPro" id="IPR007696">
    <property type="entry name" value="DNA_mismatch_repair_MutS_core"/>
</dbReference>
<dbReference type="GO" id="GO:0005524">
    <property type="term" value="F:ATP binding"/>
    <property type="evidence" value="ECO:0007669"/>
    <property type="project" value="UniProtKB-UniRule"/>
</dbReference>
<dbReference type="InterPro" id="IPR027417">
    <property type="entry name" value="P-loop_NTPase"/>
</dbReference>
<evidence type="ECO:0000313" key="13">
    <source>
        <dbReference type="Proteomes" id="UP000824109"/>
    </source>
</evidence>
<sequence length="857" mass="96126">MMEHYLKTKEDYPDCIVFYRLGDFYEMFFDDAITVSRELELTLTGRDCGMEERAPMCGVPFHSAEVYISRLISNGHKVAICEQVEDPKKAKGMVEREVIRVITPGTTVDEAILDESANNYLVVLFMSGEATGLAAADASTGEVYAAELSEEKEIIDELASYSPKEILVNEAFSRAVAKQIEMSFGIKCERREELFEGGVSEVLSGQFGKPLDELGLSEKPETAFAAAGALRYIKYAQKASIEYINKLSVYSIKEYMELDYATRRNLEITETMRDKSKRGSLFWVLDKTKTAMGRRKLRQWMEKPLLNPIDINKRLMSVKELTDDAMGRDDLTEILSRTYDISRIISRISVMTVTPKDLISLKQTLLQLPELEMRLSAFKSPIFADMTRDFDMLEDVCGLIDRAIDEEKATSIVRDGGMIRRGYNADADTLRDAKENGAKWLAEVEAEERERTGIPKLRTGYNKVFGYYIEVTNSYKDKVPEDYIRKQTLTNVERFITPKLKEIESTILGASERLVALEIQLYNELCAKLAGELDRMKRVADVIAVTDVLASFAEAAYKNKYVMPEVDNGSVIDIKDGRHPVVEALSRDVIFVPNDSYLNCDEDRMLIITGPNMAGKSTYMRQTAVITLMAQIGSFVPASSARIGVVDRIFTRVGASDDIASGQSTFMLEMTEVSNILRNATKNSLIILDEIGRGTSTFDGLAIAWAVAEYIHSKRKIGAKTMFATHYHEMTELEDKLEGVKNYRIAVNKRGDEITFLRRIVRGGADESYGIEVAALAGVPQDVIKRAKVILKKIAAGDTEKLYKKSSKPEPAAAQMDIEDMAGRKIIEELKAMDVTTLTAIDAMNKLYELSLTAKKL</sequence>
<accession>A0A9D1MBA6</accession>
<dbReference type="FunFam" id="3.40.1170.10:FF:000001">
    <property type="entry name" value="DNA mismatch repair protein MutS"/>
    <property type="match status" value="1"/>
</dbReference>
<dbReference type="Gene3D" id="3.40.50.300">
    <property type="entry name" value="P-loop containing nucleotide triphosphate hydrolases"/>
    <property type="match status" value="1"/>
</dbReference>
<dbReference type="SMART" id="SM00534">
    <property type="entry name" value="MUTSac"/>
    <property type="match status" value="1"/>
</dbReference>
<dbReference type="PANTHER" id="PTHR11361">
    <property type="entry name" value="DNA MISMATCH REPAIR PROTEIN MUTS FAMILY MEMBER"/>
    <property type="match status" value="1"/>
</dbReference>
<keyword evidence="7 9" id="KW-0234">DNA repair</keyword>
<dbReference type="GO" id="GO:0006298">
    <property type="term" value="P:mismatch repair"/>
    <property type="evidence" value="ECO:0007669"/>
    <property type="project" value="UniProtKB-UniRule"/>
</dbReference>
<dbReference type="SMART" id="SM00533">
    <property type="entry name" value="MUTSd"/>
    <property type="match status" value="1"/>
</dbReference>
<dbReference type="InterPro" id="IPR036678">
    <property type="entry name" value="MutS_con_dom_sf"/>
</dbReference>
<dbReference type="Pfam" id="PF05190">
    <property type="entry name" value="MutS_IV"/>
    <property type="match status" value="1"/>
</dbReference>
<dbReference type="Gene3D" id="3.40.1170.10">
    <property type="entry name" value="DNA repair protein MutS, domain I"/>
    <property type="match status" value="1"/>
</dbReference>
<keyword evidence="5 9" id="KW-0067">ATP-binding</keyword>